<dbReference type="NCBIfam" id="NF003274">
    <property type="entry name" value="PRK04262.1"/>
    <property type="match status" value="1"/>
</dbReference>
<evidence type="ECO:0000259" key="3">
    <source>
        <dbReference type="Pfam" id="PF08541"/>
    </source>
</evidence>
<dbReference type="AlphaFoldDB" id="A0A9C9K0G0"/>
<dbReference type="InterPro" id="IPR013747">
    <property type="entry name" value="ACP_syn_III_C"/>
</dbReference>
<gene>
    <name evidence="4" type="ORF">ENI34_06870</name>
</gene>
<feature type="domain" description="Beta-ketoacyl-[acyl-carrier-protein] synthase III C-terminal" evidence="3">
    <location>
        <begin position="218"/>
        <end position="306"/>
    </location>
</feature>
<dbReference type="GO" id="GO:0044550">
    <property type="term" value="P:secondary metabolite biosynthetic process"/>
    <property type="evidence" value="ECO:0007669"/>
    <property type="project" value="TreeGrafter"/>
</dbReference>
<dbReference type="GO" id="GO:0004421">
    <property type="term" value="F:hydroxymethylglutaryl-CoA synthase activity"/>
    <property type="evidence" value="ECO:0007669"/>
    <property type="project" value="UniProtKB-EC"/>
</dbReference>
<organism evidence="4 5">
    <name type="scientific">candidate division WOR-3 bacterium</name>
    <dbReference type="NCBI Taxonomy" id="2052148"/>
    <lineage>
        <taxon>Bacteria</taxon>
        <taxon>Bacteria division WOR-3</taxon>
    </lineage>
</organism>
<evidence type="ECO:0000256" key="1">
    <source>
        <dbReference type="ARBA" id="ARBA00022679"/>
    </source>
</evidence>
<dbReference type="InterPro" id="IPR016039">
    <property type="entry name" value="Thiolase-like"/>
</dbReference>
<evidence type="ECO:0000313" key="5">
    <source>
        <dbReference type="Proteomes" id="UP000885826"/>
    </source>
</evidence>
<comment type="caution">
    <text evidence="4">The sequence shown here is derived from an EMBL/GenBank/DDBJ whole genome shotgun (WGS) entry which is preliminary data.</text>
</comment>
<accession>A0A9C9K0G0</accession>
<sequence length="348" mass="37794">MVGIIGYGSYLPRYRIKVEDIAHQWGRDPETIKRGLLLKEKTVPGMDEDTITISVEAGRNALKRAGIDPVEIGALYIGSESHPYAVKPSGTVVAEALGIVPEVHIADYEFACKAGTEAMFVAHALVKAGLVKYAMGIGADTSQGAPGDALEFSASAGGSAFIFGKENIIAEVLATYSYTTDTPDFWRREGAFYPLHGGRFTGEPAYFKHILGAGRAILERSGYKASDFAYAIFHMPNGKFPLTAGKKLGFTKEQMEPGWIVPLMGNTYSGSSPTGFSATLDVAKPGDLILLVSFGSGAGSDAFIFKITDRINEVRDRADRLQDMLEKNRIYLDYGQYAKYRGKIIMNE</sequence>
<dbReference type="NCBIfam" id="TIGR00748">
    <property type="entry name" value="HMG_CoA_syn_Arc"/>
    <property type="match status" value="1"/>
</dbReference>
<dbReference type="PANTHER" id="PTHR34069:SF3">
    <property type="entry name" value="ACYL-COA:ACYL-COA ALKYLTRANSFERASE"/>
    <property type="match status" value="1"/>
</dbReference>
<dbReference type="HAMAP" id="MF_01409">
    <property type="entry name" value="HMG_CoA_synth_arch"/>
    <property type="match status" value="1"/>
</dbReference>
<evidence type="ECO:0000313" key="4">
    <source>
        <dbReference type="EMBL" id="HEC78850.1"/>
    </source>
</evidence>
<dbReference type="Pfam" id="PF08541">
    <property type="entry name" value="ACP_syn_III_C"/>
    <property type="match status" value="1"/>
</dbReference>
<evidence type="ECO:0000256" key="2">
    <source>
        <dbReference type="ARBA" id="ARBA00023315"/>
    </source>
</evidence>
<keyword evidence="1 4" id="KW-0808">Transferase</keyword>
<dbReference type="PANTHER" id="PTHR34069">
    <property type="entry name" value="3-OXOACYL-[ACYL-CARRIER-PROTEIN] SYNTHASE 3"/>
    <property type="match status" value="1"/>
</dbReference>
<dbReference type="InterPro" id="IPR004656">
    <property type="entry name" value="HMG_CoA_Synthase"/>
</dbReference>
<dbReference type="Gene3D" id="3.40.47.10">
    <property type="match status" value="1"/>
</dbReference>
<dbReference type="SUPFAM" id="SSF53901">
    <property type="entry name" value="Thiolase-like"/>
    <property type="match status" value="2"/>
</dbReference>
<dbReference type="Proteomes" id="UP000885826">
    <property type="component" value="Unassembled WGS sequence"/>
</dbReference>
<dbReference type="EMBL" id="DRIG01000072">
    <property type="protein sequence ID" value="HEC78850.1"/>
    <property type="molecule type" value="Genomic_DNA"/>
</dbReference>
<reference evidence="4" key="1">
    <citation type="journal article" date="2020" name="mSystems">
        <title>Genome- and Community-Level Interaction Insights into Carbon Utilization and Element Cycling Functions of Hydrothermarchaeota in Hydrothermal Sediment.</title>
        <authorList>
            <person name="Zhou Z."/>
            <person name="Liu Y."/>
            <person name="Xu W."/>
            <person name="Pan J."/>
            <person name="Luo Z.H."/>
            <person name="Li M."/>
        </authorList>
    </citation>
    <scope>NUCLEOTIDE SEQUENCE</scope>
    <source>
        <strain evidence="4">HyVt-388</strain>
    </source>
</reference>
<keyword evidence="2 4" id="KW-0012">Acyltransferase</keyword>
<dbReference type="EC" id="2.3.3.10" evidence="4"/>
<proteinExistence type="inferred from homology"/>
<name>A0A9C9K0G0_UNCW3</name>
<dbReference type="CDD" id="cd00827">
    <property type="entry name" value="init_cond_enzymes"/>
    <property type="match status" value="1"/>
</dbReference>
<protein>
    <submittedName>
        <fullName evidence="4">Hydroxymethylglutaryl-CoA synthase</fullName>
        <ecNumber evidence="4">2.3.3.10</ecNumber>
    </submittedName>
</protein>